<proteinExistence type="inferred from homology"/>
<evidence type="ECO:0000256" key="4">
    <source>
        <dbReference type="ARBA" id="ARBA00022475"/>
    </source>
</evidence>
<dbReference type="AlphaFoldDB" id="A0A1G1Y8B5"/>
<evidence type="ECO:0000313" key="10">
    <source>
        <dbReference type="Proteomes" id="UP000178432"/>
    </source>
</evidence>
<evidence type="ECO:0008006" key="11">
    <source>
        <dbReference type="Google" id="ProtNLM"/>
    </source>
</evidence>
<dbReference type="GO" id="GO:0005886">
    <property type="term" value="C:plasma membrane"/>
    <property type="evidence" value="ECO:0007669"/>
    <property type="project" value="UniProtKB-SubCell"/>
</dbReference>
<feature type="transmembrane region" description="Helical" evidence="8">
    <location>
        <begin position="37"/>
        <end position="55"/>
    </location>
</feature>
<comment type="caution">
    <text evidence="9">The sequence shown here is derived from an EMBL/GenBank/DDBJ whole genome shotgun (WGS) entry which is preliminary data.</text>
</comment>
<dbReference type="PANTHER" id="PTHR21716:SF53">
    <property type="entry name" value="PERMEASE PERM-RELATED"/>
    <property type="match status" value="1"/>
</dbReference>
<dbReference type="PANTHER" id="PTHR21716">
    <property type="entry name" value="TRANSMEMBRANE PROTEIN"/>
    <property type="match status" value="1"/>
</dbReference>
<sequence length="347" mass="37931">MEHNKLTIDISTAAIFKVAGILLFLFFAYFIRDILLMIFIAIIFAALIEPAVNFLENKKIPRVLSAIGIYLALFLLLALVIRMIIPPIAEQVALLINNFPELWNKGAANFSAWQQYSQEQGLVNNVQQGLTGLQAGLQKAASGVYSFVLAVFSDLMNFVVILVITFYLVLQKDAIPKMFIAVAPEKHHPYLIDLISRIQSKIGDWVRGQLILCLIIGSLSFIGLIFLLPKYALMLAIFAGLMEIIPYLGPTISAIPAVFLALMGPPISLTRALAVLILCVVIQLAENNLIVPQVMKKQVGLNPVVVIVIMLIGAQIAGIIGIFLAIPVALVIGIIAKDFSLKSETAK</sequence>
<feature type="transmembrane region" description="Helical" evidence="8">
    <location>
        <begin position="12"/>
        <end position="31"/>
    </location>
</feature>
<gene>
    <name evidence="9" type="ORF">A2663_02170</name>
</gene>
<organism evidence="9 10">
    <name type="scientific">Candidatus Buchananbacteria bacterium RIFCSPHIGHO2_01_FULL_46_12</name>
    <dbReference type="NCBI Taxonomy" id="1797536"/>
    <lineage>
        <taxon>Bacteria</taxon>
        <taxon>Candidatus Buchananiibacteriota</taxon>
    </lineage>
</organism>
<comment type="similarity">
    <text evidence="2">Belongs to the autoinducer-2 exporter (AI-2E) (TC 2.A.86) family.</text>
</comment>
<evidence type="ECO:0000256" key="6">
    <source>
        <dbReference type="ARBA" id="ARBA00022989"/>
    </source>
</evidence>
<evidence type="ECO:0000256" key="7">
    <source>
        <dbReference type="ARBA" id="ARBA00023136"/>
    </source>
</evidence>
<keyword evidence="6 8" id="KW-1133">Transmembrane helix</keyword>
<dbReference type="InterPro" id="IPR002549">
    <property type="entry name" value="AI-2E-like"/>
</dbReference>
<evidence type="ECO:0000313" key="9">
    <source>
        <dbReference type="EMBL" id="OGY47807.1"/>
    </source>
</evidence>
<keyword evidence="3" id="KW-0813">Transport</keyword>
<feature type="transmembrane region" description="Helical" evidence="8">
    <location>
        <begin position="67"/>
        <end position="85"/>
    </location>
</feature>
<feature type="transmembrane region" description="Helical" evidence="8">
    <location>
        <begin position="269"/>
        <end position="285"/>
    </location>
</feature>
<feature type="transmembrane region" description="Helical" evidence="8">
    <location>
        <begin position="210"/>
        <end position="228"/>
    </location>
</feature>
<dbReference type="EMBL" id="MHIF01000026">
    <property type="protein sequence ID" value="OGY47807.1"/>
    <property type="molecule type" value="Genomic_DNA"/>
</dbReference>
<feature type="transmembrane region" description="Helical" evidence="8">
    <location>
        <begin position="144"/>
        <end position="170"/>
    </location>
</feature>
<keyword evidence="5 8" id="KW-0812">Transmembrane</keyword>
<dbReference type="Pfam" id="PF01594">
    <property type="entry name" value="AI-2E_transport"/>
    <property type="match status" value="1"/>
</dbReference>
<keyword evidence="4" id="KW-1003">Cell membrane</keyword>
<evidence type="ECO:0000256" key="5">
    <source>
        <dbReference type="ARBA" id="ARBA00022692"/>
    </source>
</evidence>
<comment type="subcellular location">
    <subcellularLocation>
        <location evidence="1">Cell membrane</location>
        <topology evidence="1">Multi-pass membrane protein</topology>
    </subcellularLocation>
</comment>
<reference evidence="9 10" key="1">
    <citation type="journal article" date="2016" name="Nat. Commun.">
        <title>Thousands of microbial genomes shed light on interconnected biogeochemical processes in an aquifer system.</title>
        <authorList>
            <person name="Anantharaman K."/>
            <person name="Brown C.T."/>
            <person name="Hug L.A."/>
            <person name="Sharon I."/>
            <person name="Castelle C.J."/>
            <person name="Probst A.J."/>
            <person name="Thomas B.C."/>
            <person name="Singh A."/>
            <person name="Wilkins M.J."/>
            <person name="Karaoz U."/>
            <person name="Brodie E.L."/>
            <person name="Williams K.H."/>
            <person name="Hubbard S.S."/>
            <person name="Banfield J.F."/>
        </authorList>
    </citation>
    <scope>NUCLEOTIDE SEQUENCE [LARGE SCALE GENOMIC DNA]</scope>
</reference>
<feature type="transmembrane region" description="Helical" evidence="8">
    <location>
        <begin position="305"/>
        <end position="335"/>
    </location>
</feature>
<dbReference type="GO" id="GO:0055085">
    <property type="term" value="P:transmembrane transport"/>
    <property type="evidence" value="ECO:0007669"/>
    <property type="project" value="TreeGrafter"/>
</dbReference>
<evidence type="ECO:0000256" key="1">
    <source>
        <dbReference type="ARBA" id="ARBA00004651"/>
    </source>
</evidence>
<feature type="transmembrane region" description="Helical" evidence="8">
    <location>
        <begin position="234"/>
        <end position="262"/>
    </location>
</feature>
<name>A0A1G1Y8B5_9BACT</name>
<dbReference type="Proteomes" id="UP000178432">
    <property type="component" value="Unassembled WGS sequence"/>
</dbReference>
<keyword evidence="7 8" id="KW-0472">Membrane</keyword>
<evidence type="ECO:0000256" key="8">
    <source>
        <dbReference type="SAM" id="Phobius"/>
    </source>
</evidence>
<accession>A0A1G1Y8B5</accession>
<evidence type="ECO:0000256" key="3">
    <source>
        <dbReference type="ARBA" id="ARBA00022448"/>
    </source>
</evidence>
<protein>
    <recommendedName>
        <fullName evidence="11">AI-2E family transporter</fullName>
    </recommendedName>
</protein>
<evidence type="ECO:0000256" key="2">
    <source>
        <dbReference type="ARBA" id="ARBA00009773"/>
    </source>
</evidence>